<reference evidence="1 2" key="1">
    <citation type="journal article" date="2019" name="Nat. Med.">
        <title>A library of human gut bacterial isolates paired with longitudinal multiomics data enables mechanistic microbiome research.</title>
        <authorList>
            <person name="Poyet M."/>
            <person name="Groussin M."/>
            <person name="Gibbons S.M."/>
            <person name="Avila-Pacheco J."/>
            <person name="Jiang X."/>
            <person name="Kearney S.M."/>
            <person name="Perrotta A.R."/>
            <person name="Berdy B."/>
            <person name="Zhao S."/>
            <person name="Lieberman T.D."/>
            <person name="Swanson P.K."/>
            <person name="Smith M."/>
            <person name="Roesemann S."/>
            <person name="Alexander J.E."/>
            <person name="Rich S.A."/>
            <person name="Livny J."/>
            <person name="Vlamakis H."/>
            <person name="Clish C."/>
            <person name="Bullock K."/>
            <person name="Deik A."/>
            <person name="Scott J."/>
            <person name="Pierce K.A."/>
            <person name="Xavier R.J."/>
            <person name="Alm E.J."/>
        </authorList>
    </citation>
    <scope>NUCLEOTIDE SEQUENCE [LARGE SCALE GENOMIC DNA]</scope>
    <source>
        <strain evidence="1 2">BIOML-A27</strain>
    </source>
</reference>
<gene>
    <name evidence="1" type="ORF">GAQ59_23630</name>
</gene>
<comment type="caution">
    <text evidence="1">The sequence shown here is derived from an EMBL/GenBank/DDBJ whole genome shotgun (WGS) entry which is preliminary data.</text>
</comment>
<feature type="non-terminal residue" evidence="1">
    <location>
        <position position="93"/>
    </location>
</feature>
<dbReference type="EMBL" id="WCUG01000188">
    <property type="protein sequence ID" value="KAB4161684.1"/>
    <property type="molecule type" value="Genomic_DNA"/>
</dbReference>
<dbReference type="Proteomes" id="UP000433928">
    <property type="component" value="Unassembled WGS sequence"/>
</dbReference>
<sequence length="93" mass="11175">MDNFFDSMLQEIDRYTGTVNLEGENIIPGCREMTKFLKEKMAELKDFALSHKFKDDAEEIRFFKYQKPLILGRLLYFYKLYQIESNRPPSHEL</sequence>
<dbReference type="AlphaFoldDB" id="A0A6I0KIZ6"/>
<dbReference type="InterPro" id="IPR018534">
    <property type="entry name" value="Tet_reg_excision_RteC"/>
</dbReference>
<dbReference type="RefSeq" id="WP_192917187.1">
    <property type="nucleotide sequence ID" value="NZ_WCUG01000188.1"/>
</dbReference>
<name>A0A6I0KIZ6_BACUN</name>
<organism evidence="1 2">
    <name type="scientific">Bacteroides uniformis</name>
    <dbReference type="NCBI Taxonomy" id="820"/>
    <lineage>
        <taxon>Bacteria</taxon>
        <taxon>Pseudomonadati</taxon>
        <taxon>Bacteroidota</taxon>
        <taxon>Bacteroidia</taxon>
        <taxon>Bacteroidales</taxon>
        <taxon>Bacteroidaceae</taxon>
        <taxon>Bacteroides</taxon>
    </lineage>
</organism>
<accession>A0A6I0KIZ6</accession>
<protein>
    <submittedName>
        <fullName evidence="1">RteC protein</fullName>
    </submittedName>
</protein>
<dbReference type="Pfam" id="PF09357">
    <property type="entry name" value="RteC"/>
    <property type="match status" value="1"/>
</dbReference>
<proteinExistence type="predicted"/>
<evidence type="ECO:0000313" key="1">
    <source>
        <dbReference type="EMBL" id="KAB4161684.1"/>
    </source>
</evidence>
<evidence type="ECO:0000313" key="2">
    <source>
        <dbReference type="Proteomes" id="UP000433928"/>
    </source>
</evidence>